<organism evidence="1 2">
    <name type="scientific">Streptomyces griseoincarnatus</name>
    <dbReference type="NCBI Taxonomy" id="29305"/>
    <lineage>
        <taxon>Bacteria</taxon>
        <taxon>Bacillati</taxon>
        <taxon>Actinomycetota</taxon>
        <taxon>Actinomycetes</taxon>
        <taxon>Kitasatosporales</taxon>
        <taxon>Streptomycetaceae</taxon>
        <taxon>Streptomyces</taxon>
        <taxon>Streptomyces griseoincarnatus group</taxon>
    </lineage>
</organism>
<evidence type="ECO:0000313" key="1">
    <source>
        <dbReference type="EMBL" id="MCM2516243.1"/>
    </source>
</evidence>
<evidence type="ECO:0000313" key="2">
    <source>
        <dbReference type="Proteomes" id="UP001523263"/>
    </source>
</evidence>
<gene>
    <name evidence="1" type="ORF">NC658_23795</name>
</gene>
<keyword evidence="2" id="KW-1185">Reference proteome</keyword>
<sequence>MVQQLRLVFPSGMDESDDDYLPLLVILDPLLSDEHLGVVVEAAFGIDRHLVRNQAAAALSVKAPAPEAVERLHTRMTACGWSIVDDE</sequence>
<dbReference type="InterPro" id="IPR044918">
    <property type="entry name" value="DUF3349_helical"/>
</dbReference>
<dbReference type="Gene3D" id="1.10.150.430">
    <property type="entry name" value="DUF3349, helical bundle"/>
    <property type="match status" value="1"/>
</dbReference>
<dbReference type="Proteomes" id="UP001523263">
    <property type="component" value="Unassembled WGS sequence"/>
</dbReference>
<reference evidence="1 2" key="1">
    <citation type="submission" date="2022-06" db="EMBL/GenBank/DDBJ databases">
        <title>Whole genome sequence of Streptomyces griseoincarnatus RB7AG.</title>
        <authorList>
            <person name="Ray L."/>
            <person name="Behera S."/>
            <person name="Panda A.N."/>
        </authorList>
    </citation>
    <scope>NUCLEOTIDE SEQUENCE [LARGE SCALE GENOMIC DNA]</scope>
    <source>
        <strain evidence="1 2">RB7AG</strain>
    </source>
</reference>
<proteinExistence type="predicted"/>
<dbReference type="RefSeq" id="WP_193782704.1">
    <property type="nucleotide sequence ID" value="NZ_JAMQBH010000014.1"/>
</dbReference>
<comment type="caution">
    <text evidence="1">The sequence shown here is derived from an EMBL/GenBank/DDBJ whole genome shotgun (WGS) entry which is preliminary data.</text>
</comment>
<dbReference type="EMBL" id="JAMQBH010000014">
    <property type="protein sequence ID" value="MCM2516243.1"/>
    <property type="molecule type" value="Genomic_DNA"/>
</dbReference>
<accession>A0ABT0VY18</accession>
<protein>
    <submittedName>
        <fullName evidence="1">DUF3349 domain-containing protein</fullName>
    </submittedName>
</protein>
<name>A0ABT0VY18_STRGI</name>